<sequence>MKICLCTMVWFFSLAISPLAPRRARFLLRLFCAVGRRRGGMGALAGARRCG</sequence>
<protein>
    <submittedName>
        <fullName evidence="2">Uncharacterized protein</fullName>
    </submittedName>
</protein>
<evidence type="ECO:0000313" key="2">
    <source>
        <dbReference type="EMBL" id="KAG0543729.1"/>
    </source>
</evidence>
<dbReference type="AlphaFoldDB" id="A0A921UTB8"/>
<keyword evidence="1" id="KW-0732">Signal</keyword>
<organism evidence="2 3">
    <name type="scientific">Sorghum bicolor</name>
    <name type="common">Sorghum</name>
    <name type="synonym">Sorghum vulgare</name>
    <dbReference type="NCBI Taxonomy" id="4558"/>
    <lineage>
        <taxon>Eukaryota</taxon>
        <taxon>Viridiplantae</taxon>
        <taxon>Streptophyta</taxon>
        <taxon>Embryophyta</taxon>
        <taxon>Tracheophyta</taxon>
        <taxon>Spermatophyta</taxon>
        <taxon>Magnoliopsida</taxon>
        <taxon>Liliopsida</taxon>
        <taxon>Poales</taxon>
        <taxon>Poaceae</taxon>
        <taxon>PACMAD clade</taxon>
        <taxon>Panicoideae</taxon>
        <taxon>Andropogonodae</taxon>
        <taxon>Andropogoneae</taxon>
        <taxon>Sorghinae</taxon>
        <taxon>Sorghum</taxon>
    </lineage>
</organism>
<dbReference type="Proteomes" id="UP000807115">
    <property type="component" value="Chromosome 2"/>
</dbReference>
<reference evidence="2" key="1">
    <citation type="journal article" date="2019" name="BMC Genomics">
        <title>A new reference genome for Sorghum bicolor reveals high levels of sequence similarity between sweet and grain genotypes: implications for the genetics of sugar metabolism.</title>
        <authorList>
            <person name="Cooper E.A."/>
            <person name="Brenton Z.W."/>
            <person name="Flinn B.S."/>
            <person name="Jenkins J."/>
            <person name="Shu S."/>
            <person name="Flowers D."/>
            <person name="Luo F."/>
            <person name="Wang Y."/>
            <person name="Xia P."/>
            <person name="Barry K."/>
            <person name="Daum C."/>
            <person name="Lipzen A."/>
            <person name="Yoshinaga Y."/>
            <person name="Schmutz J."/>
            <person name="Saski C."/>
            <person name="Vermerris W."/>
            <person name="Kresovich S."/>
        </authorList>
    </citation>
    <scope>NUCLEOTIDE SEQUENCE</scope>
</reference>
<evidence type="ECO:0000313" key="3">
    <source>
        <dbReference type="Proteomes" id="UP000807115"/>
    </source>
</evidence>
<accession>A0A921UTB8</accession>
<name>A0A921UTB8_SORBI</name>
<feature type="signal peptide" evidence="1">
    <location>
        <begin position="1"/>
        <end position="15"/>
    </location>
</feature>
<proteinExistence type="predicted"/>
<evidence type="ECO:0000256" key="1">
    <source>
        <dbReference type="SAM" id="SignalP"/>
    </source>
</evidence>
<dbReference type="EMBL" id="CM027681">
    <property type="protein sequence ID" value="KAG0543729.1"/>
    <property type="molecule type" value="Genomic_DNA"/>
</dbReference>
<gene>
    <name evidence="2" type="ORF">BDA96_02G213800</name>
</gene>
<reference evidence="2" key="2">
    <citation type="submission" date="2020-10" db="EMBL/GenBank/DDBJ databases">
        <authorList>
            <person name="Cooper E.A."/>
            <person name="Brenton Z.W."/>
            <person name="Flinn B.S."/>
            <person name="Jenkins J."/>
            <person name="Shu S."/>
            <person name="Flowers D."/>
            <person name="Luo F."/>
            <person name="Wang Y."/>
            <person name="Xia P."/>
            <person name="Barry K."/>
            <person name="Daum C."/>
            <person name="Lipzen A."/>
            <person name="Yoshinaga Y."/>
            <person name="Schmutz J."/>
            <person name="Saski C."/>
            <person name="Vermerris W."/>
            <person name="Kresovich S."/>
        </authorList>
    </citation>
    <scope>NUCLEOTIDE SEQUENCE</scope>
</reference>
<feature type="chain" id="PRO_5037111706" evidence="1">
    <location>
        <begin position="16"/>
        <end position="51"/>
    </location>
</feature>
<comment type="caution">
    <text evidence="2">The sequence shown here is derived from an EMBL/GenBank/DDBJ whole genome shotgun (WGS) entry which is preliminary data.</text>
</comment>